<evidence type="ECO:0000313" key="4">
    <source>
        <dbReference type="Proteomes" id="UP000818323"/>
    </source>
</evidence>
<evidence type="ECO:0000256" key="1">
    <source>
        <dbReference type="SAM" id="MobiDB-lite"/>
    </source>
</evidence>
<dbReference type="EMBL" id="JAAAXJ010000003">
    <property type="protein sequence ID" value="NBJ24083.1"/>
    <property type="molecule type" value="Genomic_DNA"/>
</dbReference>
<keyword evidence="4" id="KW-1185">Reference proteome</keyword>
<gene>
    <name evidence="3" type="ORF">GR303_06905</name>
</gene>
<dbReference type="InterPro" id="IPR007539">
    <property type="entry name" value="DUF551"/>
</dbReference>
<dbReference type="Pfam" id="PF04448">
    <property type="entry name" value="DUF551"/>
    <property type="match status" value="1"/>
</dbReference>
<sequence length="172" mass="18674">MSTKLREKIARIIDLDAHSSWQRLYDLCLRDGDDETKAREIADFGYGKSVRASQEKADAILAALAAEGQGREGWQDISTAPKDGRAEIIGIDGCGRVYKTWFFAPSGRTQQWLRAHDSVPWHPTHWMPLPAPPPVSGEGSLCPPSGQGPHRESSSSVEASRQVAPPEGGANG</sequence>
<proteinExistence type="predicted"/>
<evidence type="ECO:0000313" key="3">
    <source>
        <dbReference type="EMBL" id="NBJ24083.1"/>
    </source>
</evidence>
<dbReference type="RefSeq" id="WP_161725945.1">
    <property type="nucleotide sequence ID" value="NZ_JAAAXI010000027.1"/>
</dbReference>
<feature type="region of interest" description="Disordered" evidence="1">
    <location>
        <begin position="130"/>
        <end position="172"/>
    </location>
</feature>
<evidence type="ECO:0000259" key="2">
    <source>
        <dbReference type="Pfam" id="PF04448"/>
    </source>
</evidence>
<protein>
    <recommendedName>
        <fullName evidence="2">DUF551 domain-containing protein</fullName>
    </recommendedName>
</protein>
<accession>A0ABW9YUL8</accession>
<organism evidence="3 4">
    <name type="scientific">Microvirga arsenatis</name>
    <dbReference type="NCBI Taxonomy" id="2692265"/>
    <lineage>
        <taxon>Bacteria</taxon>
        <taxon>Pseudomonadati</taxon>
        <taxon>Pseudomonadota</taxon>
        <taxon>Alphaproteobacteria</taxon>
        <taxon>Hyphomicrobiales</taxon>
        <taxon>Methylobacteriaceae</taxon>
        <taxon>Microvirga</taxon>
    </lineage>
</organism>
<dbReference type="Proteomes" id="UP000818323">
    <property type="component" value="Unassembled WGS sequence"/>
</dbReference>
<name>A0ABW9YUL8_9HYPH</name>
<comment type="caution">
    <text evidence="3">The sequence shown here is derived from an EMBL/GenBank/DDBJ whole genome shotgun (WGS) entry which is preliminary data.</text>
</comment>
<feature type="domain" description="DUF551" evidence="2">
    <location>
        <begin position="100"/>
        <end position="133"/>
    </location>
</feature>
<reference evidence="3 4" key="1">
    <citation type="submission" date="2020-01" db="EMBL/GenBank/DDBJ databases">
        <title>Microvirga sp. nov., an arsenate reduction bacterium isolated from Tibet hotspring sediments.</title>
        <authorList>
            <person name="Yuan C.-G."/>
        </authorList>
    </citation>
    <scope>NUCLEOTIDE SEQUENCE [LARGE SCALE GENOMIC DNA]</scope>
    <source>
        <strain evidence="3 4">SYSU G3D203</strain>
    </source>
</reference>